<evidence type="ECO:0000313" key="8">
    <source>
        <dbReference type="Proteomes" id="UP001202831"/>
    </source>
</evidence>
<keyword evidence="1" id="KW-0813">Transport</keyword>
<keyword evidence="2" id="KW-0349">Heme</keyword>
<sequence>MKKIMLSVLVAATFSSAAFADNFKKPEDAIEYRQDVFGAIVHNFGDMGAMMKGKKPFDAKVFEMRAQNVAALSKMPGEGFVAGSDKGDTEAKSDIWSDKADFDAKMEKFQVDAAKLAQVAATGDKKAIKKAFGATAKNCKACHDSYKKD</sequence>
<evidence type="ECO:0000256" key="6">
    <source>
        <dbReference type="SAM" id="SignalP"/>
    </source>
</evidence>
<keyword evidence="8" id="KW-1185">Reference proteome</keyword>
<comment type="caution">
    <text evidence="7">The sequence shown here is derived from an EMBL/GenBank/DDBJ whole genome shotgun (WGS) entry which is preliminary data.</text>
</comment>
<dbReference type="Proteomes" id="UP001202831">
    <property type="component" value="Unassembled WGS sequence"/>
</dbReference>
<evidence type="ECO:0000256" key="1">
    <source>
        <dbReference type="ARBA" id="ARBA00022448"/>
    </source>
</evidence>
<feature type="chain" id="PRO_5046820258" evidence="6">
    <location>
        <begin position="21"/>
        <end position="149"/>
    </location>
</feature>
<name>A0ABT0N665_9GAMM</name>
<dbReference type="InterPro" id="IPR015984">
    <property type="entry name" value="Cyt_c_prime_subgr"/>
</dbReference>
<evidence type="ECO:0000313" key="7">
    <source>
        <dbReference type="EMBL" id="MCL2913381.1"/>
    </source>
</evidence>
<keyword evidence="6" id="KW-0732">Signal</keyword>
<evidence type="ECO:0000256" key="3">
    <source>
        <dbReference type="ARBA" id="ARBA00022723"/>
    </source>
</evidence>
<dbReference type="Gene3D" id="1.20.120.10">
    <property type="entry name" value="Cytochrome c/b562"/>
    <property type="match status" value="1"/>
</dbReference>
<dbReference type="InterPro" id="IPR002321">
    <property type="entry name" value="Cyt_c_II"/>
</dbReference>
<organism evidence="7 8">
    <name type="scientific">Shewanella corallii</name>
    <dbReference type="NCBI Taxonomy" id="560080"/>
    <lineage>
        <taxon>Bacteria</taxon>
        <taxon>Pseudomonadati</taxon>
        <taxon>Pseudomonadota</taxon>
        <taxon>Gammaproteobacteria</taxon>
        <taxon>Alteromonadales</taxon>
        <taxon>Shewanellaceae</taxon>
        <taxon>Shewanella</taxon>
    </lineage>
</organism>
<dbReference type="PROSITE" id="PS51009">
    <property type="entry name" value="CYTCII"/>
    <property type="match status" value="1"/>
</dbReference>
<feature type="signal peptide" evidence="6">
    <location>
        <begin position="1"/>
        <end position="20"/>
    </location>
</feature>
<dbReference type="Pfam" id="PF01322">
    <property type="entry name" value="Cytochrom_C_2"/>
    <property type="match status" value="1"/>
</dbReference>
<keyword evidence="5" id="KW-0408">Iron</keyword>
<accession>A0ABT0N665</accession>
<dbReference type="PIRSF" id="PIRSF000027">
    <property type="entry name" value="Cytc_c_prime"/>
    <property type="match status" value="1"/>
</dbReference>
<keyword evidence="3" id="KW-0479">Metal-binding</keyword>
<dbReference type="SUPFAM" id="SSF47175">
    <property type="entry name" value="Cytochromes"/>
    <property type="match status" value="1"/>
</dbReference>
<dbReference type="InterPro" id="IPR012127">
    <property type="entry name" value="Cyt_c_prime"/>
</dbReference>
<protein>
    <submittedName>
        <fullName evidence="7">Cytochrome c</fullName>
    </submittedName>
</protein>
<evidence type="ECO:0000256" key="4">
    <source>
        <dbReference type="ARBA" id="ARBA00022982"/>
    </source>
</evidence>
<evidence type="ECO:0000256" key="2">
    <source>
        <dbReference type="ARBA" id="ARBA00022617"/>
    </source>
</evidence>
<dbReference type="RefSeq" id="WP_115135758.1">
    <property type="nucleotide sequence ID" value="NZ_JAKIKT010000002.1"/>
</dbReference>
<dbReference type="InterPro" id="IPR010980">
    <property type="entry name" value="Cyt_c/b562"/>
</dbReference>
<keyword evidence="4" id="KW-0249">Electron transport</keyword>
<evidence type="ECO:0000256" key="5">
    <source>
        <dbReference type="ARBA" id="ARBA00023004"/>
    </source>
</evidence>
<dbReference type="PRINTS" id="PR00608">
    <property type="entry name" value="CYTCHROMECII"/>
</dbReference>
<proteinExistence type="predicted"/>
<reference evidence="7 8" key="1">
    <citation type="submission" date="2022-01" db="EMBL/GenBank/DDBJ databases">
        <title>Whole genome-based taxonomy of the Shewanellaceae.</title>
        <authorList>
            <person name="Martin-Rodriguez A.J."/>
        </authorList>
    </citation>
    <scope>NUCLEOTIDE SEQUENCE [LARGE SCALE GENOMIC DNA]</scope>
    <source>
        <strain evidence="7 8">DSM 21332</strain>
    </source>
</reference>
<gene>
    <name evidence="7" type="ORF">L2725_06215</name>
</gene>
<dbReference type="EMBL" id="JAKIKT010000002">
    <property type="protein sequence ID" value="MCL2913381.1"/>
    <property type="molecule type" value="Genomic_DNA"/>
</dbReference>